<comment type="caution">
    <text evidence="2">The sequence shown here is derived from an EMBL/GenBank/DDBJ whole genome shotgun (WGS) entry which is preliminary data.</text>
</comment>
<proteinExistence type="predicted"/>
<organism evidence="2 3">
    <name type="scientific">Trebonia kvetii</name>
    <dbReference type="NCBI Taxonomy" id="2480626"/>
    <lineage>
        <taxon>Bacteria</taxon>
        <taxon>Bacillati</taxon>
        <taxon>Actinomycetota</taxon>
        <taxon>Actinomycetes</taxon>
        <taxon>Streptosporangiales</taxon>
        <taxon>Treboniaceae</taxon>
        <taxon>Trebonia</taxon>
    </lineage>
</organism>
<dbReference type="Pfam" id="PF01261">
    <property type="entry name" value="AP_endonuc_2"/>
    <property type="match status" value="1"/>
</dbReference>
<dbReference type="Proteomes" id="UP000460272">
    <property type="component" value="Unassembled WGS sequence"/>
</dbReference>
<dbReference type="EMBL" id="RPFW01000002">
    <property type="protein sequence ID" value="TVZ04957.1"/>
    <property type="molecule type" value="Genomic_DNA"/>
</dbReference>
<evidence type="ECO:0000259" key="1">
    <source>
        <dbReference type="Pfam" id="PF01261"/>
    </source>
</evidence>
<reference evidence="2 3" key="1">
    <citation type="submission" date="2018-11" db="EMBL/GenBank/DDBJ databases">
        <title>Trebonia kvetii gen.nov., sp.nov., a novel acidophilic actinobacterium, and proposal of the new actinobacterial family Treboniaceae fam. nov.</title>
        <authorList>
            <person name="Rapoport D."/>
            <person name="Sagova-Mareckova M."/>
            <person name="Sedlacek I."/>
            <person name="Provaznik J."/>
            <person name="Kralova S."/>
            <person name="Pavlinic D."/>
            <person name="Benes V."/>
            <person name="Kopecky J."/>
        </authorList>
    </citation>
    <scope>NUCLEOTIDE SEQUENCE [LARGE SCALE GENOMIC DNA]</scope>
    <source>
        <strain evidence="2 3">15Tr583</strain>
    </source>
</reference>
<name>A0A6P2C1X9_9ACTN</name>
<dbReference type="Gene3D" id="3.20.20.150">
    <property type="entry name" value="Divalent-metal-dependent TIM barrel enzymes"/>
    <property type="match status" value="1"/>
</dbReference>
<accession>A0A6P2C1X9</accession>
<dbReference type="PANTHER" id="PTHR12110:SF53">
    <property type="entry name" value="BLR5974 PROTEIN"/>
    <property type="match status" value="1"/>
</dbReference>
<dbReference type="InterPro" id="IPR036237">
    <property type="entry name" value="Xyl_isomerase-like_sf"/>
</dbReference>
<keyword evidence="2" id="KW-0413">Isomerase</keyword>
<evidence type="ECO:0000313" key="2">
    <source>
        <dbReference type="EMBL" id="TVZ04957.1"/>
    </source>
</evidence>
<protein>
    <submittedName>
        <fullName evidence="2">Sugar phosphate isomerase/epimerase</fullName>
    </submittedName>
</protein>
<dbReference type="InterPro" id="IPR050312">
    <property type="entry name" value="IolE/XylAMocC-like"/>
</dbReference>
<feature type="domain" description="Xylose isomerase-like TIM barrel" evidence="1">
    <location>
        <begin position="51"/>
        <end position="277"/>
    </location>
</feature>
<keyword evidence="3" id="KW-1185">Reference proteome</keyword>
<dbReference type="AlphaFoldDB" id="A0A6P2C1X9"/>
<dbReference type="GO" id="GO:0016853">
    <property type="term" value="F:isomerase activity"/>
    <property type="evidence" value="ECO:0007669"/>
    <property type="project" value="UniProtKB-KW"/>
</dbReference>
<evidence type="ECO:0000313" key="3">
    <source>
        <dbReference type="Proteomes" id="UP000460272"/>
    </source>
</evidence>
<dbReference type="InterPro" id="IPR013022">
    <property type="entry name" value="Xyl_isomerase-like_TIM-brl"/>
</dbReference>
<gene>
    <name evidence="2" type="ORF">EAS64_10015</name>
</gene>
<dbReference type="PANTHER" id="PTHR12110">
    <property type="entry name" value="HYDROXYPYRUVATE ISOMERASE"/>
    <property type="match status" value="1"/>
</dbReference>
<dbReference type="OrthoDB" id="9815124at2"/>
<dbReference type="SUPFAM" id="SSF51658">
    <property type="entry name" value="Xylose isomerase-like"/>
    <property type="match status" value="1"/>
</dbReference>
<sequence length="287" mass="30964">MAHRPPGEARPVTVTLSGFADEISADPAQQLAVLAAESITHLELRSAWSVNVADFTDAQLAAFRAAIDSAGVRVSAIGSPIGKIPIGAPFEPELDRMRRIADIAAELGTTLVRVFSFYLPAGEPPERYRTQVIDRMGALARIAEERGLILAHENEKEIYGDVPERCANLITSVGSPALRATFDAANFVQCGVRPFTEAYPLLRPHLVYLQVKDARAAGGEVTPAGEGDGEMRETLSALRDSGFTGYMSLEPHLDLAGRQGGFSGPDKFRQAVQALKRLLNELSIGWQ</sequence>